<dbReference type="GO" id="GO:0003677">
    <property type="term" value="F:DNA binding"/>
    <property type="evidence" value="ECO:0007669"/>
    <property type="project" value="InterPro"/>
</dbReference>
<reference evidence="4 5" key="2">
    <citation type="submission" date="2019-06" db="EMBL/GenBank/DDBJ databases">
        <authorList>
            <person name="Seo Y."/>
        </authorList>
    </citation>
    <scope>NUCLEOTIDE SEQUENCE [LARGE SCALE GENOMIC DNA]</scope>
    <source>
        <strain evidence="4 5">MaA-Y11</strain>
    </source>
</reference>
<feature type="domain" description="Response regulatory" evidence="2">
    <location>
        <begin position="2"/>
        <end position="113"/>
    </location>
</feature>
<dbReference type="Gene3D" id="3.40.50.2300">
    <property type="match status" value="1"/>
</dbReference>
<dbReference type="EMBL" id="VFJE01000054">
    <property type="protein sequence ID" value="TPD68335.1"/>
    <property type="molecule type" value="Genomic_DNA"/>
</dbReference>
<dbReference type="InterPro" id="IPR001789">
    <property type="entry name" value="Sig_transdc_resp-reg_receiver"/>
</dbReference>
<dbReference type="SUPFAM" id="SSF52172">
    <property type="entry name" value="CheY-like"/>
    <property type="match status" value="1"/>
</dbReference>
<dbReference type="Gene3D" id="2.40.50.1020">
    <property type="entry name" value="LytTr DNA-binding domain"/>
    <property type="match status" value="1"/>
</dbReference>
<dbReference type="SMART" id="SM00850">
    <property type="entry name" value="LytTR"/>
    <property type="match status" value="1"/>
</dbReference>
<dbReference type="PANTHER" id="PTHR37299">
    <property type="entry name" value="TRANSCRIPTIONAL REGULATOR-RELATED"/>
    <property type="match status" value="1"/>
</dbReference>
<sequence length="240" mass="27509">MNCIIVDDEPLARKGLQILIEKTNDLELLASLSNAIEAAKFLKENSVDLIFLDIQMPGNNGIELAHADAGDSLIIFTTAYPEYAIDSYEVDAVDYLLKPIKPERFNKAVQKALTYRSLLDVTHIKSSIEEVNADYFFVKADRKIFRIDFDDILFIEGLKDYVVIHTHAQRLITAMNIKTIHEKLPVKNFARVSKSYVVNIQKISSFDNNTVFIQKQEIPIGNNYRNDFFEGYVSKKLLRR</sequence>
<dbReference type="GO" id="GO:0000156">
    <property type="term" value="F:phosphorelay response regulator activity"/>
    <property type="evidence" value="ECO:0007669"/>
    <property type="project" value="InterPro"/>
</dbReference>
<dbReference type="PROSITE" id="PS50110">
    <property type="entry name" value="RESPONSE_REGULATORY"/>
    <property type="match status" value="1"/>
</dbReference>
<dbReference type="InterPro" id="IPR007492">
    <property type="entry name" value="LytTR_DNA-bd_dom"/>
</dbReference>
<dbReference type="InterPro" id="IPR046947">
    <property type="entry name" value="LytR-like"/>
</dbReference>
<dbReference type="Proteomes" id="UP000319175">
    <property type="component" value="Unassembled WGS sequence"/>
</dbReference>
<dbReference type="RefSeq" id="WP_140000786.1">
    <property type="nucleotide sequence ID" value="NZ_VFJE01000054.1"/>
</dbReference>
<comment type="caution">
    <text evidence="4">The sequence shown here is derived from an EMBL/GenBank/DDBJ whole genome shotgun (WGS) entry which is preliminary data.</text>
</comment>
<keyword evidence="1" id="KW-0597">Phosphoprotein</keyword>
<accession>A0A501Q7K8</accession>
<evidence type="ECO:0000256" key="1">
    <source>
        <dbReference type="PROSITE-ProRule" id="PRU00169"/>
    </source>
</evidence>
<protein>
    <submittedName>
        <fullName evidence="4">Response regulator transcription factor</fullName>
    </submittedName>
</protein>
<reference evidence="4 5" key="1">
    <citation type="submission" date="2019-06" db="EMBL/GenBank/DDBJ databases">
        <title>Flavobacterium sp. MaA-Y11 from geoumgang.</title>
        <authorList>
            <person name="Jeong S."/>
        </authorList>
    </citation>
    <scope>NUCLEOTIDE SEQUENCE [LARGE SCALE GENOMIC DNA]</scope>
    <source>
        <strain evidence="4 5">MaA-Y11</strain>
    </source>
</reference>
<dbReference type="OrthoDB" id="2168082at2"/>
<dbReference type="PROSITE" id="PS50930">
    <property type="entry name" value="HTH_LYTTR"/>
    <property type="match status" value="1"/>
</dbReference>
<feature type="modified residue" description="4-aspartylphosphate" evidence="1">
    <location>
        <position position="53"/>
    </location>
</feature>
<dbReference type="AlphaFoldDB" id="A0A501Q7K8"/>
<dbReference type="InterPro" id="IPR011006">
    <property type="entry name" value="CheY-like_superfamily"/>
</dbReference>
<evidence type="ECO:0000259" key="2">
    <source>
        <dbReference type="PROSITE" id="PS50110"/>
    </source>
</evidence>
<gene>
    <name evidence="4" type="ORF">FJA49_09725</name>
</gene>
<dbReference type="PANTHER" id="PTHR37299:SF1">
    <property type="entry name" value="STAGE 0 SPORULATION PROTEIN A HOMOLOG"/>
    <property type="match status" value="1"/>
</dbReference>
<proteinExistence type="predicted"/>
<evidence type="ECO:0000313" key="5">
    <source>
        <dbReference type="Proteomes" id="UP000319175"/>
    </source>
</evidence>
<dbReference type="SMART" id="SM00448">
    <property type="entry name" value="REC"/>
    <property type="match status" value="1"/>
</dbReference>
<organism evidence="4 5">
    <name type="scientific">Flavobacterium microcysteis</name>
    <dbReference type="NCBI Taxonomy" id="2596891"/>
    <lineage>
        <taxon>Bacteria</taxon>
        <taxon>Pseudomonadati</taxon>
        <taxon>Bacteroidota</taxon>
        <taxon>Flavobacteriia</taxon>
        <taxon>Flavobacteriales</taxon>
        <taxon>Flavobacteriaceae</taxon>
        <taxon>Flavobacterium</taxon>
    </lineage>
</organism>
<keyword evidence="5" id="KW-1185">Reference proteome</keyword>
<dbReference type="Pfam" id="PF04397">
    <property type="entry name" value="LytTR"/>
    <property type="match status" value="1"/>
</dbReference>
<evidence type="ECO:0000313" key="4">
    <source>
        <dbReference type="EMBL" id="TPD68335.1"/>
    </source>
</evidence>
<evidence type="ECO:0000259" key="3">
    <source>
        <dbReference type="PROSITE" id="PS50930"/>
    </source>
</evidence>
<dbReference type="Pfam" id="PF00072">
    <property type="entry name" value="Response_reg"/>
    <property type="match status" value="1"/>
</dbReference>
<name>A0A501Q7K8_9FLAO</name>
<feature type="domain" description="HTH LytTR-type" evidence="3">
    <location>
        <begin position="136"/>
        <end position="207"/>
    </location>
</feature>